<dbReference type="Proteomes" id="UP000268372">
    <property type="component" value="Unassembled WGS sequence"/>
</dbReference>
<accession>A0A3P1B401</accession>
<keyword evidence="1" id="KW-0812">Transmembrane</keyword>
<keyword evidence="1" id="KW-0472">Membrane</keyword>
<proteinExistence type="predicted"/>
<organism evidence="2 3">
    <name type="scientific">Paenimyroides viscosum</name>
    <dbReference type="NCBI Taxonomy" id="2488729"/>
    <lineage>
        <taxon>Bacteria</taxon>
        <taxon>Pseudomonadati</taxon>
        <taxon>Bacteroidota</taxon>
        <taxon>Flavobacteriia</taxon>
        <taxon>Flavobacteriales</taxon>
        <taxon>Flavobacteriaceae</taxon>
        <taxon>Paenimyroides</taxon>
    </lineage>
</organism>
<dbReference type="RefSeq" id="WP_124898762.1">
    <property type="nucleotide sequence ID" value="NZ_RQTJ01000007.1"/>
</dbReference>
<sequence>MFVIFFTIFIVLMFVVPIILIILVITKGLKSRNNHELKTEKEQMIQKVQGMVKNLSPWNNRELSEIINHLNYISSRIIFSKLKGYLMTFNNEHIIAFQRIEKVSGSDVQIVAQSTDFRIFYQLKNFEISIEYNDSYIGKIVNFKHILNSNGEIIALLDRIDPAFRFEFISNGNLIPFGNQKEQRSYELHFPSGKKVVLNKSFNKKPFEKNPFYKPRGFKASHQKVPVLSREKYQAYSIINEPIRLDSEEHKWAMILAIYECIYYSYDFI</sequence>
<reference evidence="2 3" key="1">
    <citation type="submission" date="2018-11" db="EMBL/GenBank/DDBJ databases">
        <title>Flavobacterium sp. nov., YIM 102796 draft genome.</title>
        <authorList>
            <person name="Li G."/>
            <person name="Jiang Y."/>
        </authorList>
    </citation>
    <scope>NUCLEOTIDE SEQUENCE [LARGE SCALE GENOMIC DNA]</scope>
    <source>
        <strain evidence="2 3">YIM 102796</strain>
    </source>
</reference>
<name>A0A3P1B401_9FLAO</name>
<gene>
    <name evidence="2" type="ORF">EG242_04740</name>
</gene>
<protein>
    <submittedName>
        <fullName evidence="2">Uncharacterized protein</fullName>
    </submittedName>
</protein>
<feature type="transmembrane region" description="Helical" evidence="1">
    <location>
        <begin position="6"/>
        <end position="25"/>
    </location>
</feature>
<dbReference type="OrthoDB" id="1440286at2"/>
<keyword evidence="1" id="KW-1133">Transmembrane helix</keyword>
<keyword evidence="3" id="KW-1185">Reference proteome</keyword>
<evidence type="ECO:0000256" key="1">
    <source>
        <dbReference type="SAM" id="Phobius"/>
    </source>
</evidence>
<evidence type="ECO:0000313" key="3">
    <source>
        <dbReference type="Proteomes" id="UP000268372"/>
    </source>
</evidence>
<dbReference type="AlphaFoldDB" id="A0A3P1B401"/>
<comment type="caution">
    <text evidence="2">The sequence shown here is derived from an EMBL/GenBank/DDBJ whole genome shotgun (WGS) entry which is preliminary data.</text>
</comment>
<evidence type="ECO:0000313" key="2">
    <source>
        <dbReference type="EMBL" id="RRA95748.1"/>
    </source>
</evidence>
<dbReference type="EMBL" id="RQTJ01000007">
    <property type="protein sequence ID" value="RRA95748.1"/>
    <property type="molecule type" value="Genomic_DNA"/>
</dbReference>